<feature type="region of interest" description="Disordered" evidence="1">
    <location>
        <begin position="221"/>
        <end position="296"/>
    </location>
</feature>
<evidence type="ECO:0000313" key="3">
    <source>
        <dbReference type="EMBL" id="CAD1826695.1"/>
    </source>
</evidence>
<evidence type="ECO:0000259" key="2">
    <source>
        <dbReference type="Pfam" id="PF11955"/>
    </source>
</evidence>
<proteinExistence type="predicted"/>
<dbReference type="InterPro" id="IPR021099">
    <property type="entry name" value="PORR_domain"/>
</dbReference>
<gene>
    <name evidence="3" type="ORF">CB5_LOCUS9906</name>
</gene>
<dbReference type="InterPro" id="IPR045040">
    <property type="entry name" value="PORR_fam"/>
</dbReference>
<dbReference type="GO" id="GO:0003723">
    <property type="term" value="F:RNA binding"/>
    <property type="evidence" value="ECO:0007669"/>
    <property type="project" value="InterPro"/>
</dbReference>
<reference evidence="3" key="1">
    <citation type="submission" date="2020-07" db="EMBL/GenBank/DDBJ databases">
        <authorList>
            <person name="Lin J."/>
        </authorList>
    </citation>
    <scope>NUCLEOTIDE SEQUENCE</scope>
</reference>
<feature type="domain" description="PORR" evidence="2">
    <location>
        <begin position="62"/>
        <end position="215"/>
    </location>
</feature>
<dbReference type="PANTHER" id="PTHR31476">
    <property type="entry name" value="PROTEIN WHAT'S THIS FACTOR 1 HOMOLOG, CHLOROPLASTIC"/>
    <property type="match status" value="1"/>
</dbReference>
<organism evidence="3">
    <name type="scientific">Ananas comosus var. bracteatus</name>
    <name type="common">red pineapple</name>
    <dbReference type="NCBI Taxonomy" id="296719"/>
    <lineage>
        <taxon>Eukaryota</taxon>
        <taxon>Viridiplantae</taxon>
        <taxon>Streptophyta</taxon>
        <taxon>Embryophyta</taxon>
        <taxon>Tracheophyta</taxon>
        <taxon>Spermatophyta</taxon>
        <taxon>Magnoliopsida</taxon>
        <taxon>Liliopsida</taxon>
        <taxon>Poales</taxon>
        <taxon>Bromeliaceae</taxon>
        <taxon>Bromelioideae</taxon>
        <taxon>Ananas</taxon>
    </lineage>
</organism>
<protein>
    <recommendedName>
        <fullName evidence="2">PORR domain-containing protein</fullName>
    </recommendedName>
</protein>
<feature type="compositionally biased region" description="Low complexity" evidence="1">
    <location>
        <begin position="258"/>
        <end position="286"/>
    </location>
</feature>
<accession>A0A6V7P791</accession>
<dbReference type="EMBL" id="LR862146">
    <property type="protein sequence ID" value="CAD1826695.1"/>
    <property type="molecule type" value="Genomic_DNA"/>
</dbReference>
<dbReference type="Pfam" id="PF11955">
    <property type="entry name" value="PORR"/>
    <property type="match status" value="1"/>
</dbReference>
<dbReference type="AlphaFoldDB" id="A0A6V7P791"/>
<sequence>MVECKKQLSPIGLSFEAEAPSSIVTHGDGDEDEARDPNPSLLPSFFFFLLLQRRSLAVWSMKKDPALEAALCRNRRWIVNNQIKHLLLRLPSRVAPVRSLQRMYKTLDQRGRALNWLRKYPSCFDTFPDPGGGGGDGELFFGFTKRMAALVAEEEAALDASEPAMARRLAKLLMLARDRRIRVAKLGELKRALGLPDDYLLRLLPNHPDLFRLVNPYGPAAPWRSSSPAGPPTSPSPPSRPRPPLAGRSRRRRRRASCARSPTAGSDRARASTSSTRAPPTCRPTRGLGGIARHGG</sequence>
<feature type="compositionally biased region" description="Pro residues" evidence="1">
    <location>
        <begin position="229"/>
        <end position="244"/>
    </location>
</feature>
<feature type="compositionally biased region" description="Gly residues" evidence="1">
    <location>
        <begin position="287"/>
        <end position="296"/>
    </location>
</feature>
<evidence type="ECO:0000256" key="1">
    <source>
        <dbReference type="SAM" id="MobiDB-lite"/>
    </source>
</evidence>
<dbReference type="PANTHER" id="PTHR31476:SF5">
    <property type="entry name" value="UBIQUITIN CARBOXYL-TERMINAL HYDROLASE FAMILY PROTEIN"/>
    <property type="match status" value="1"/>
</dbReference>
<feature type="compositionally biased region" description="Basic residues" evidence="1">
    <location>
        <begin position="248"/>
        <end position="257"/>
    </location>
</feature>
<name>A0A6V7P791_ANACO</name>